<keyword evidence="6" id="KW-1003">Cell membrane</keyword>
<feature type="transmembrane region" description="Helical" evidence="12">
    <location>
        <begin position="169"/>
        <end position="187"/>
    </location>
</feature>
<evidence type="ECO:0000256" key="2">
    <source>
        <dbReference type="ARBA" id="ARBA00004651"/>
    </source>
</evidence>
<comment type="function">
    <text evidence="1">Multidrug efflux pump.</text>
</comment>
<dbReference type="AlphaFoldDB" id="A0A410QA66"/>
<comment type="subcellular location">
    <subcellularLocation>
        <location evidence="2">Cell membrane</location>
        <topology evidence="2">Multi-pass membrane protein</topology>
    </subcellularLocation>
</comment>
<keyword evidence="14" id="KW-1185">Reference proteome</keyword>
<feature type="transmembrane region" description="Helical" evidence="12">
    <location>
        <begin position="199"/>
        <end position="219"/>
    </location>
</feature>
<gene>
    <name evidence="13" type="ORF">EQM13_04425</name>
</gene>
<evidence type="ECO:0000256" key="12">
    <source>
        <dbReference type="SAM" id="Phobius"/>
    </source>
</evidence>
<evidence type="ECO:0000313" key="14">
    <source>
        <dbReference type="Proteomes" id="UP000287969"/>
    </source>
</evidence>
<dbReference type="RefSeq" id="WP_128752042.1">
    <property type="nucleotide sequence ID" value="NZ_CP035282.1"/>
</dbReference>
<evidence type="ECO:0000256" key="1">
    <source>
        <dbReference type="ARBA" id="ARBA00003408"/>
    </source>
</evidence>
<evidence type="ECO:0000256" key="4">
    <source>
        <dbReference type="ARBA" id="ARBA00022448"/>
    </source>
</evidence>
<dbReference type="GO" id="GO:0006811">
    <property type="term" value="P:monoatomic ion transport"/>
    <property type="evidence" value="ECO:0007669"/>
    <property type="project" value="UniProtKB-KW"/>
</dbReference>
<dbReference type="GO" id="GO:0015297">
    <property type="term" value="F:antiporter activity"/>
    <property type="evidence" value="ECO:0007669"/>
    <property type="project" value="UniProtKB-KW"/>
</dbReference>
<reference evidence="14" key="1">
    <citation type="submission" date="2019-01" db="EMBL/GenBank/DDBJ databases">
        <title>Draft genomes of a novel of Sporanaerobacter strains.</title>
        <authorList>
            <person name="Ma S."/>
        </authorList>
    </citation>
    <scope>NUCLEOTIDE SEQUENCE [LARGE SCALE GENOMIC DNA]</scope>
    <source>
        <strain evidence="14">NJN-17</strain>
    </source>
</reference>
<feature type="transmembrane region" description="Helical" evidence="12">
    <location>
        <begin position="17"/>
        <end position="42"/>
    </location>
</feature>
<evidence type="ECO:0000256" key="3">
    <source>
        <dbReference type="ARBA" id="ARBA00020268"/>
    </source>
</evidence>
<keyword evidence="8 12" id="KW-1133">Transmembrane helix</keyword>
<dbReference type="OrthoDB" id="62420at2"/>
<dbReference type="GO" id="GO:0042910">
    <property type="term" value="F:xenobiotic transmembrane transporter activity"/>
    <property type="evidence" value="ECO:0007669"/>
    <property type="project" value="InterPro"/>
</dbReference>
<dbReference type="CDD" id="cd13137">
    <property type="entry name" value="MATE_NorM_like"/>
    <property type="match status" value="1"/>
</dbReference>
<dbReference type="InterPro" id="IPR048279">
    <property type="entry name" value="MdtK-like"/>
</dbReference>
<feature type="transmembrane region" description="Helical" evidence="12">
    <location>
        <begin position="94"/>
        <end position="116"/>
    </location>
</feature>
<evidence type="ECO:0000256" key="7">
    <source>
        <dbReference type="ARBA" id="ARBA00022692"/>
    </source>
</evidence>
<dbReference type="InterPro" id="IPR050222">
    <property type="entry name" value="MATE_MdtK"/>
</dbReference>
<evidence type="ECO:0000313" key="13">
    <source>
        <dbReference type="EMBL" id="QAT60876.1"/>
    </source>
</evidence>
<proteinExistence type="predicted"/>
<evidence type="ECO:0000256" key="10">
    <source>
        <dbReference type="ARBA" id="ARBA00023136"/>
    </source>
</evidence>
<dbReference type="PANTHER" id="PTHR43298:SF4">
    <property type="entry name" value="DRUG_SODIUM ANTIPORTER"/>
    <property type="match status" value="1"/>
</dbReference>
<keyword evidence="9" id="KW-0406">Ion transport</keyword>
<protein>
    <recommendedName>
        <fullName evidence="3">Probable multidrug resistance protein NorM</fullName>
    </recommendedName>
    <alternativeName>
        <fullName evidence="11">Multidrug-efflux transporter</fullName>
    </alternativeName>
</protein>
<dbReference type="InterPro" id="IPR002528">
    <property type="entry name" value="MATE_fam"/>
</dbReference>
<feature type="transmembrane region" description="Helical" evidence="12">
    <location>
        <begin position="136"/>
        <end position="157"/>
    </location>
</feature>
<dbReference type="Pfam" id="PF01554">
    <property type="entry name" value="MatE"/>
    <property type="match status" value="2"/>
</dbReference>
<dbReference type="NCBIfam" id="TIGR00797">
    <property type="entry name" value="matE"/>
    <property type="match status" value="1"/>
</dbReference>
<evidence type="ECO:0000256" key="6">
    <source>
        <dbReference type="ARBA" id="ARBA00022475"/>
    </source>
</evidence>
<dbReference type="GO" id="GO:0005886">
    <property type="term" value="C:plasma membrane"/>
    <property type="evidence" value="ECO:0007669"/>
    <property type="project" value="UniProtKB-SubCell"/>
</dbReference>
<evidence type="ECO:0000256" key="9">
    <source>
        <dbReference type="ARBA" id="ARBA00023065"/>
    </source>
</evidence>
<feature type="transmembrane region" description="Helical" evidence="12">
    <location>
        <begin position="324"/>
        <end position="345"/>
    </location>
</feature>
<keyword evidence="10 12" id="KW-0472">Membrane</keyword>
<evidence type="ECO:0000256" key="11">
    <source>
        <dbReference type="ARBA" id="ARBA00031636"/>
    </source>
</evidence>
<accession>A0A410QA66</accession>
<keyword evidence="5" id="KW-0050">Antiport</keyword>
<dbReference type="PANTHER" id="PTHR43298">
    <property type="entry name" value="MULTIDRUG RESISTANCE PROTEIN NORM-RELATED"/>
    <property type="match status" value="1"/>
</dbReference>
<feature type="transmembrane region" description="Helical" evidence="12">
    <location>
        <begin position="392"/>
        <end position="416"/>
    </location>
</feature>
<evidence type="ECO:0000256" key="5">
    <source>
        <dbReference type="ARBA" id="ARBA00022449"/>
    </source>
</evidence>
<feature type="transmembrane region" description="Helical" evidence="12">
    <location>
        <begin position="357"/>
        <end position="380"/>
    </location>
</feature>
<dbReference type="EMBL" id="CP035282">
    <property type="protein sequence ID" value="QAT60876.1"/>
    <property type="molecule type" value="Genomic_DNA"/>
</dbReference>
<organism evidence="13 14">
    <name type="scientific">Acidilutibacter cellobiosedens</name>
    <dbReference type="NCBI Taxonomy" id="2507161"/>
    <lineage>
        <taxon>Bacteria</taxon>
        <taxon>Bacillati</taxon>
        <taxon>Bacillota</taxon>
        <taxon>Tissierellia</taxon>
        <taxon>Tissierellales</taxon>
        <taxon>Acidilutibacteraceae</taxon>
        <taxon>Acidilutibacter</taxon>
    </lineage>
</organism>
<feature type="transmembrane region" description="Helical" evidence="12">
    <location>
        <begin position="62"/>
        <end position="82"/>
    </location>
</feature>
<keyword evidence="7 12" id="KW-0812">Transmembrane</keyword>
<dbReference type="KEGG" id="spoa:EQM13_04425"/>
<dbReference type="Proteomes" id="UP000287969">
    <property type="component" value="Chromosome"/>
</dbReference>
<name>A0A410QA66_9FIRM</name>
<dbReference type="PIRSF" id="PIRSF006603">
    <property type="entry name" value="DinF"/>
    <property type="match status" value="1"/>
</dbReference>
<evidence type="ECO:0000256" key="8">
    <source>
        <dbReference type="ARBA" id="ARBA00022989"/>
    </source>
</evidence>
<sequence length="456" mass="50097">MAAEIEREENKRIRNRILAMIIPITIENILQMMTGFVSMAMIGRIDAIAVGALGISNRITQIIWALFNGIATGVTVFVAQAYGSNNREKIKKVAIQSLMASVILVVILQQIIFWNASNILKIFDPNDVLLQNGTMYLKISSWGLPFITIVLIVAGILHGVGNTKTPMQIVLIMNIMNIFFSYILIFGKFGISPLKLKGAAISIVLAQIIAAFLGIWVLFGKDGILSNHFNKKSFKLDKEEIISIYKVGLPTSFESIFWQIAAIIITKAILTYGESALAAYQLGLQAESISYMPAAGFSVAATTFIGQTLGSGEKDLGRKYLKQLVIGTSIITIFTGGTLTFFPQLIMRLLTNNKELISIGIGYLVAMGVVQIPQNIAGVLNGALRGAGFTRVPMIVAGVGLWLIRVPSSLLAAYYFKTSISVIWIIIGVDMFFRFLLSFIIYKTKDIYNMNLIINK</sequence>
<keyword evidence="4" id="KW-0813">Transport</keyword>
<feature type="transmembrane region" description="Helical" evidence="12">
    <location>
        <begin position="422"/>
        <end position="442"/>
    </location>
</feature>